<evidence type="ECO:0000313" key="2">
    <source>
        <dbReference type="EMBL" id="ERM99826.1"/>
    </source>
</evidence>
<organism evidence="2 3">
    <name type="scientific">Amborella trichopoda</name>
    <dbReference type="NCBI Taxonomy" id="13333"/>
    <lineage>
        <taxon>Eukaryota</taxon>
        <taxon>Viridiplantae</taxon>
        <taxon>Streptophyta</taxon>
        <taxon>Embryophyta</taxon>
        <taxon>Tracheophyta</taxon>
        <taxon>Spermatophyta</taxon>
        <taxon>Magnoliopsida</taxon>
        <taxon>Amborellales</taxon>
        <taxon>Amborellaceae</taxon>
        <taxon>Amborella</taxon>
    </lineage>
</organism>
<dbReference type="AlphaFoldDB" id="W1NS36"/>
<dbReference type="EMBL" id="KI394979">
    <property type="protein sequence ID" value="ERM99826.1"/>
    <property type="molecule type" value="Genomic_DNA"/>
</dbReference>
<gene>
    <name evidence="2" type="ORF">AMTR_s00098p00071190</name>
</gene>
<keyword evidence="3" id="KW-1185">Reference proteome</keyword>
<proteinExistence type="predicted"/>
<dbReference type="Gramene" id="ERM99826">
    <property type="protein sequence ID" value="ERM99826"/>
    <property type="gene ID" value="AMTR_s00098p00071190"/>
</dbReference>
<dbReference type="Proteomes" id="UP000017836">
    <property type="component" value="Unassembled WGS sequence"/>
</dbReference>
<dbReference type="HOGENOM" id="CLU_2944786_0_0_1"/>
<evidence type="ECO:0000256" key="1">
    <source>
        <dbReference type="SAM" id="MobiDB-lite"/>
    </source>
</evidence>
<reference evidence="3" key="1">
    <citation type="journal article" date="2013" name="Science">
        <title>The Amborella genome and the evolution of flowering plants.</title>
        <authorList>
            <consortium name="Amborella Genome Project"/>
        </authorList>
    </citation>
    <scope>NUCLEOTIDE SEQUENCE [LARGE SCALE GENOMIC DNA]</scope>
</reference>
<feature type="region of interest" description="Disordered" evidence="1">
    <location>
        <begin position="41"/>
        <end position="60"/>
    </location>
</feature>
<name>W1NS36_AMBTC</name>
<protein>
    <submittedName>
        <fullName evidence="2">Uncharacterized protein</fullName>
    </submittedName>
</protein>
<accession>W1NS36</accession>
<evidence type="ECO:0000313" key="3">
    <source>
        <dbReference type="Proteomes" id="UP000017836"/>
    </source>
</evidence>
<sequence>MTFTAFKALIIGGQSLNHHVPSIITGYLKMAIPIPGGVDITTHPPPRPSIISMTHPCEAH</sequence>